<feature type="repeat" description="WD" evidence="3">
    <location>
        <begin position="351"/>
        <end position="394"/>
    </location>
</feature>
<keyword evidence="2" id="KW-0677">Repeat</keyword>
<organism evidence="4 5">
    <name type="scientific">Nonomuraea bangladeshensis</name>
    <dbReference type="NCBI Taxonomy" id="404385"/>
    <lineage>
        <taxon>Bacteria</taxon>
        <taxon>Bacillati</taxon>
        <taxon>Actinomycetota</taxon>
        <taxon>Actinomycetes</taxon>
        <taxon>Streptosporangiales</taxon>
        <taxon>Streptosporangiaceae</taxon>
        <taxon>Nonomuraea</taxon>
    </lineage>
</organism>
<dbReference type="Gene3D" id="2.130.10.10">
    <property type="entry name" value="YVTN repeat-like/Quinoprotein amine dehydrogenase"/>
    <property type="match status" value="3"/>
</dbReference>
<evidence type="ECO:0000313" key="4">
    <source>
        <dbReference type="EMBL" id="MEV4291887.1"/>
    </source>
</evidence>
<dbReference type="SUPFAM" id="SSF50998">
    <property type="entry name" value="Quinoprotein alcohol dehydrogenase-like"/>
    <property type="match status" value="1"/>
</dbReference>
<dbReference type="Proteomes" id="UP001552427">
    <property type="component" value="Unassembled WGS sequence"/>
</dbReference>
<dbReference type="SUPFAM" id="SSF69322">
    <property type="entry name" value="Tricorn protease domain 2"/>
    <property type="match status" value="1"/>
</dbReference>
<keyword evidence="5" id="KW-1185">Reference proteome</keyword>
<feature type="repeat" description="WD" evidence="3">
    <location>
        <begin position="40"/>
        <end position="83"/>
    </location>
</feature>
<accession>A0ABV3HH77</accession>
<dbReference type="InterPro" id="IPR020472">
    <property type="entry name" value="WD40_PAC1"/>
</dbReference>
<feature type="repeat" description="WD" evidence="3">
    <location>
        <begin position="174"/>
        <end position="215"/>
    </location>
</feature>
<protein>
    <submittedName>
        <fullName evidence="4">WD40 repeat domain-containing protein</fullName>
    </submittedName>
</protein>
<feature type="repeat" description="WD" evidence="3">
    <location>
        <begin position="85"/>
        <end position="128"/>
    </location>
</feature>
<dbReference type="SMART" id="SM00320">
    <property type="entry name" value="WD40"/>
    <property type="match status" value="7"/>
</dbReference>
<gene>
    <name evidence="4" type="ORF">AB0K40_40835</name>
</gene>
<dbReference type="PROSITE" id="PS50082">
    <property type="entry name" value="WD_REPEATS_2"/>
    <property type="match status" value="6"/>
</dbReference>
<sequence length="662" mass="69945">MSSLPRHEAPISRPAAWRVQPTWTSLLPKGVKSCPPLGSADGHNTYVSAVVTTVLDGRPIAVTGSGDNTVRVWDLSTGELIGAPWTGHTNTVRALAMSVLDGRPIVVSGGDDGTVRVWELASGKPVGEPFHLQDGVRALAIAERHGRQAVVTACYHTPVGVWDLETRQEVMAPIRGHSGPVYAVATAVLDGRWVAVTSGRTVRVWDLDTGDPVGSPFTRDGGHVSALAVTELTPGHPVVVSGGYQTTTRVSDLATGLPVGDLPRSVDLKSVTTTVMDNRPLAITCTSDEPTIQVWDLRTAELVDELYPQHPRALLAVATAAMDGRQVVVSSCDGGSVRVSDLVVDRPADKPERHDAAITAVATTSVAGRPVAVTGSADATVRAWDLETGDQVCRPLTDHTGAITVVAATQVDGRAVALAGGKDGEARVWDLALGKAAGAPLAAHRGPIIAIAADDTDDPPRAITAGDDKTIRVWDLRTGEETGNPRKSDHRSVQALTTTTLDDRPVALLGRRGGGFRVRDLTANRDTQLQTTGSNGKPVRLVAATLADGRPIAVTTNDDWRDPWTKVWDVATAQQIGQLRTTYKDVYMMNVDVLAATTIDGHSIALTASQRTVAAWSLATFDRIIPDLAFPDQVNAVAATPQGHVIVCFGRDIAVLTMARSS</sequence>
<dbReference type="InterPro" id="IPR015943">
    <property type="entry name" value="WD40/YVTN_repeat-like_dom_sf"/>
</dbReference>
<evidence type="ECO:0000256" key="3">
    <source>
        <dbReference type="PROSITE-ProRule" id="PRU00221"/>
    </source>
</evidence>
<evidence type="ECO:0000256" key="1">
    <source>
        <dbReference type="ARBA" id="ARBA00022574"/>
    </source>
</evidence>
<dbReference type="PANTHER" id="PTHR14604:SF4">
    <property type="entry name" value="F-BOX DOMAIN-CONTAINING PROTEIN"/>
    <property type="match status" value="1"/>
</dbReference>
<dbReference type="RefSeq" id="WP_364461141.1">
    <property type="nucleotide sequence ID" value="NZ_JBFARM010000015.1"/>
</dbReference>
<dbReference type="Pfam" id="PF00400">
    <property type="entry name" value="WD40"/>
    <property type="match status" value="5"/>
</dbReference>
<dbReference type="PRINTS" id="PR00320">
    <property type="entry name" value="GPROTEINBRPT"/>
</dbReference>
<dbReference type="PROSITE" id="PS00678">
    <property type="entry name" value="WD_REPEATS_1"/>
    <property type="match status" value="5"/>
</dbReference>
<evidence type="ECO:0000256" key="2">
    <source>
        <dbReference type="ARBA" id="ARBA00022737"/>
    </source>
</evidence>
<evidence type="ECO:0000313" key="5">
    <source>
        <dbReference type="Proteomes" id="UP001552427"/>
    </source>
</evidence>
<reference evidence="4 5" key="1">
    <citation type="submission" date="2024-06" db="EMBL/GenBank/DDBJ databases">
        <title>The Natural Products Discovery Center: Release of the First 8490 Sequenced Strains for Exploring Actinobacteria Biosynthetic Diversity.</title>
        <authorList>
            <person name="Kalkreuter E."/>
            <person name="Kautsar S.A."/>
            <person name="Yang D."/>
            <person name="Bader C.D."/>
            <person name="Teijaro C.N."/>
            <person name="Fluegel L."/>
            <person name="Davis C.M."/>
            <person name="Simpson J.R."/>
            <person name="Lauterbach L."/>
            <person name="Steele A.D."/>
            <person name="Gui C."/>
            <person name="Meng S."/>
            <person name="Li G."/>
            <person name="Viehrig K."/>
            <person name="Ye F."/>
            <person name="Su P."/>
            <person name="Kiefer A.F."/>
            <person name="Nichols A."/>
            <person name="Cepeda A.J."/>
            <person name="Yan W."/>
            <person name="Fan B."/>
            <person name="Jiang Y."/>
            <person name="Adhikari A."/>
            <person name="Zheng C.-J."/>
            <person name="Schuster L."/>
            <person name="Cowan T.M."/>
            <person name="Smanski M.J."/>
            <person name="Chevrette M.G."/>
            <person name="De Carvalho L.P.S."/>
            <person name="Shen B."/>
        </authorList>
    </citation>
    <scope>NUCLEOTIDE SEQUENCE [LARGE SCALE GENOMIC DNA]</scope>
    <source>
        <strain evidence="4 5">NPDC049574</strain>
    </source>
</reference>
<keyword evidence="1 3" id="KW-0853">WD repeat</keyword>
<dbReference type="InterPro" id="IPR019775">
    <property type="entry name" value="WD40_repeat_CS"/>
</dbReference>
<dbReference type="PROSITE" id="PS50294">
    <property type="entry name" value="WD_REPEATS_REGION"/>
    <property type="match status" value="3"/>
</dbReference>
<name>A0ABV3HH77_9ACTN</name>
<feature type="repeat" description="WD" evidence="3">
    <location>
        <begin position="441"/>
        <end position="484"/>
    </location>
</feature>
<feature type="repeat" description="WD" evidence="3">
    <location>
        <begin position="396"/>
        <end position="439"/>
    </location>
</feature>
<dbReference type="InterPro" id="IPR050995">
    <property type="entry name" value="WD-F-box_domain-protein"/>
</dbReference>
<dbReference type="PANTHER" id="PTHR14604">
    <property type="entry name" value="WD40 REPEAT PF20"/>
    <property type="match status" value="1"/>
</dbReference>
<dbReference type="EMBL" id="JBFARM010000015">
    <property type="protein sequence ID" value="MEV4291887.1"/>
    <property type="molecule type" value="Genomic_DNA"/>
</dbReference>
<comment type="caution">
    <text evidence="4">The sequence shown here is derived from an EMBL/GenBank/DDBJ whole genome shotgun (WGS) entry which is preliminary data.</text>
</comment>
<dbReference type="InterPro" id="IPR001680">
    <property type="entry name" value="WD40_rpt"/>
</dbReference>
<proteinExistence type="predicted"/>
<dbReference type="InterPro" id="IPR011047">
    <property type="entry name" value="Quinoprotein_ADH-like_sf"/>
</dbReference>